<name>A0A2P7S6H9_9HYPH</name>
<protein>
    <submittedName>
        <fullName evidence="2">NAD(P)/FAD-dependent oxidoreductase</fullName>
    </submittedName>
</protein>
<dbReference type="EMBL" id="PXYK01000015">
    <property type="protein sequence ID" value="PSJ58047.1"/>
    <property type="molecule type" value="Genomic_DNA"/>
</dbReference>
<dbReference type="Proteomes" id="UP000241229">
    <property type="component" value="Unassembled WGS sequence"/>
</dbReference>
<dbReference type="GO" id="GO:0005829">
    <property type="term" value="C:cytosol"/>
    <property type="evidence" value="ECO:0007669"/>
    <property type="project" value="TreeGrafter"/>
</dbReference>
<keyword evidence="3" id="KW-1185">Reference proteome</keyword>
<dbReference type="PANTHER" id="PTHR43539">
    <property type="entry name" value="FLAVIN-BINDING MONOOXYGENASE-LIKE PROTEIN (AFU_ORTHOLOGUE AFUA_4G09220)"/>
    <property type="match status" value="1"/>
</dbReference>
<dbReference type="Pfam" id="PF13738">
    <property type="entry name" value="Pyr_redox_3"/>
    <property type="match status" value="1"/>
</dbReference>
<dbReference type="InterPro" id="IPR036291">
    <property type="entry name" value="NAD(P)-bd_dom_sf"/>
</dbReference>
<comment type="caution">
    <text evidence="2">The sequence shown here is derived from an EMBL/GenBank/DDBJ whole genome shotgun (WGS) entry which is preliminary data.</text>
</comment>
<proteinExistence type="predicted"/>
<gene>
    <name evidence="2" type="ORF">C7I84_16410</name>
</gene>
<dbReference type="AlphaFoldDB" id="A0A2P7S6H9"/>
<evidence type="ECO:0000313" key="3">
    <source>
        <dbReference type="Proteomes" id="UP000241229"/>
    </source>
</evidence>
<dbReference type="PANTHER" id="PTHR43539:SF78">
    <property type="entry name" value="FLAVIN-CONTAINING MONOOXYGENASE"/>
    <property type="match status" value="1"/>
</dbReference>
<evidence type="ECO:0000256" key="1">
    <source>
        <dbReference type="ARBA" id="ARBA00023002"/>
    </source>
</evidence>
<dbReference type="SUPFAM" id="SSF51905">
    <property type="entry name" value="FAD/NAD(P)-binding domain"/>
    <property type="match status" value="1"/>
</dbReference>
<dbReference type="InterPro" id="IPR036188">
    <property type="entry name" value="FAD/NAD-bd_sf"/>
</dbReference>
<dbReference type="PRINTS" id="PR00469">
    <property type="entry name" value="PNDRDTASEII"/>
</dbReference>
<reference evidence="2 3" key="1">
    <citation type="submission" date="2018-03" db="EMBL/GenBank/DDBJ databases">
        <title>The draft genome of Mesorhizobium sp. 6GN-30.</title>
        <authorList>
            <person name="Liu L."/>
            <person name="Li L."/>
            <person name="Wang T."/>
            <person name="Zhang X."/>
            <person name="Liang L."/>
        </authorList>
    </citation>
    <scope>NUCLEOTIDE SEQUENCE [LARGE SCALE GENOMIC DNA]</scope>
    <source>
        <strain evidence="2 3">6GN30</strain>
    </source>
</reference>
<sequence length="378" mass="39779">MIDTEALVVGGGAAGLAVAQALAKAGIGVRLLEAAPRLGESWRRRHKHLTLNSHRDLSVLPGVTYPAGTPAFPKREAVIDLFEAFARLHGLSIDHDTAVERIDRAGDRWEARAAGRTYRARHVVIATGRDRVPFIPAWPGRETYTGRLLHSADFGEAADYRGKSVLVSGAGNSGFDVLNHLIRAETGRLWLSARHAPAVLPKRVANLAVHKNATWLVKLPVGVADRVIGATQRLSFGDLGKLGLPPAAGGAASRMKADSIAIATDDGAVAAIRAGRVAVVPVIGGFEGGRVLFEDGSTLSPDVVIAATGYRTGLEGMVGHLGVLDPRGRPRFNGGENDPALPGLWFTGMRADLRGCFANAIDKAQAIARGIARDGKGG</sequence>
<dbReference type="Gene3D" id="3.50.50.60">
    <property type="entry name" value="FAD/NAD(P)-binding domain"/>
    <property type="match status" value="1"/>
</dbReference>
<dbReference type="GO" id="GO:0050660">
    <property type="term" value="F:flavin adenine dinucleotide binding"/>
    <property type="evidence" value="ECO:0007669"/>
    <property type="project" value="TreeGrafter"/>
</dbReference>
<dbReference type="OrthoDB" id="9790219at2"/>
<accession>A0A2P7S6H9</accession>
<keyword evidence="1" id="KW-0560">Oxidoreductase</keyword>
<evidence type="ECO:0000313" key="2">
    <source>
        <dbReference type="EMBL" id="PSJ58047.1"/>
    </source>
</evidence>
<dbReference type="GO" id="GO:0004497">
    <property type="term" value="F:monooxygenase activity"/>
    <property type="evidence" value="ECO:0007669"/>
    <property type="project" value="TreeGrafter"/>
</dbReference>
<dbReference type="SUPFAM" id="SSF51735">
    <property type="entry name" value="NAD(P)-binding Rossmann-fold domains"/>
    <property type="match status" value="1"/>
</dbReference>
<dbReference type="RefSeq" id="WP_106773284.1">
    <property type="nucleotide sequence ID" value="NZ_PXYK01000015.1"/>
</dbReference>
<organism evidence="2 3">
    <name type="scientific">Kumtagia ephedrae</name>
    <dbReference type="NCBI Taxonomy" id="2116701"/>
    <lineage>
        <taxon>Bacteria</taxon>
        <taxon>Pseudomonadati</taxon>
        <taxon>Pseudomonadota</taxon>
        <taxon>Alphaproteobacteria</taxon>
        <taxon>Hyphomicrobiales</taxon>
        <taxon>Phyllobacteriaceae</taxon>
        <taxon>Kumtagia</taxon>
    </lineage>
</organism>
<dbReference type="InterPro" id="IPR050982">
    <property type="entry name" value="Auxin_biosynth/cation_transpt"/>
</dbReference>